<gene>
    <name evidence="1" type="ORF">PoB_001611200</name>
</gene>
<organism evidence="1 2">
    <name type="scientific">Plakobranchus ocellatus</name>
    <dbReference type="NCBI Taxonomy" id="259542"/>
    <lineage>
        <taxon>Eukaryota</taxon>
        <taxon>Metazoa</taxon>
        <taxon>Spiralia</taxon>
        <taxon>Lophotrochozoa</taxon>
        <taxon>Mollusca</taxon>
        <taxon>Gastropoda</taxon>
        <taxon>Heterobranchia</taxon>
        <taxon>Euthyneura</taxon>
        <taxon>Panpulmonata</taxon>
        <taxon>Sacoglossa</taxon>
        <taxon>Placobranchoidea</taxon>
        <taxon>Plakobranchidae</taxon>
        <taxon>Plakobranchus</taxon>
    </lineage>
</organism>
<proteinExistence type="predicted"/>
<name>A0AAV3Z4W1_9GAST</name>
<evidence type="ECO:0000313" key="2">
    <source>
        <dbReference type="Proteomes" id="UP000735302"/>
    </source>
</evidence>
<sequence length="98" mass="11152">MIKSQDPNIAILQYRNTQYHRSEIFSAQLLFNRRLRDNILTAKINLKPAIPAKARQGLEARQQKQTVLEFIVNTKLEPPGSTLTVIKLCRPTGTTHAL</sequence>
<dbReference type="AlphaFoldDB" id="A0AAV3Z4W1"/>
<dbReference type="EMBL" id="BLXT01001944">
    <property type="protein sequence ID" value="GFN89606.1"/>
    <property type="molecule type" value="Genomic_DNA"/>
</dbReference>
<keyword evidence="2" id="KW-1185">Reference proteome</keyword>
<comment type="caution">
    <text evidence="1">The sequence shown here is derived from an EMBL/GenBank/DDBJ whole genome shotgun (WGS) entry which is preliminary data.</text>
</comment>
<dbReference type="Proteomes" id="UP000735302">
    <property type="component" value="Unassembled WGS sequence"/>
</dbReference>
<protein>
    <submittedName>
        <fullName evidence="1">Uncharacterized protein</fullName>
    </submittedName>
</protein>
<reference evidence="1 2" key="1">
    <citation type="journal article" date="2021" name="Elife">
        <title>Chloroplast acquisition without the gene transfer in kleptoplastic sea slugs, Plakobranchus ocellatus.</title>
        <authorList>
            <person name="Maeda T."/>
            <person name="Takahashi S."/>
            <person name="Yoshida T."/>
            <person name="Shimamura S."/>
            <person name="Takaki Y."/>
            <person name="Nagai Y."/>
            <person name="Toyoda A."/>
            <person name="Suzuki Y."/>
            <person name="Arimoto A."/>
            <person name="Ishii H."/>
            <person name="Satoh N."/>
            <person name="Nishiyama T."/>
            <person name="Hasebe M."/>
            <person name="Maruyama T."/>
            <person name="Minagawa J."/>
            <person name="Obokata J."/>
            <person name="Shigenobu S."/>
        </authorList>
    </citation>
    <scope>NUCLEOTIDE SEQUENCE [LARGE SCALE GENOMIC DNA]</scope>
</reference>
<accession>A0AAV3Z4W1</accession>
<evidence type="ECO:0000313" key="1">
    <source>
        <dbReference type="EMBL" id="GFN89606.1"/>
    </source>
</evidence>